<protein>
    <recommendedName>
        <fullName evidence="4">Esterase</fullName>
    </recommendedName>
</protein>
<dbReference type="PANTHER" id="PTHR48098">
    <property type="entry name" value="ENTEROCHELIN ESTERASE-RELATED"/>
    <property type="match status" value="1"/>
</dbReference>
<evidence type="ECO:0000256" key="1">
    <source>
        <dbReference type="SAM" id="SignalP"/>
    </source>
</evidence>
<accession>A0A327R953</accession>
<dbReference type="Proteomes" id="UP000248703">
    <property type="component" value="Unassembled WGS sequence"/>
</dbReference>
<gene>
    <name evidence="2" type="ORF">LY08_02397</name>
</gene>
<dbReference type="Gene3D" id="3.40.50.1820">
    <property type="entry name" value="alpha/beta hydrolase"/>
    <property type="match status" value="1"/>
</dbReference>
<dbReference type="InterPro" id="IPR050583">
    <property type="entry name" value="Mycobacterial_A85_antigen"/>
</dbReference>
<name>A0A327R953_9FLAO</name>
<dbReference type="RefSeq" id="WP_111660664.1">
    <property type="nucleotide sequence ID" value="NZ_QLLO01000009.1"/>
</dbReference>
<dbReference type="AlphaFoldDB" id="A0A327R953"/>
<dbReference type="Gene3D" id="1.25.40.10">
    <property type="entry name" value="Tetratricopeptide repeat domain"/>
    <property type="match status" value="1"/>
</dbReference>
<evidence type="ECO:0000313" key="2">
    <source>
        <dbReference type="EMBL" id="RAJ12144.1"/>
    </source>
</evidence>
<dbReference type="OrthoDB" id="1142077at2"/>
<proteinExistence type="predicted"/>
<feature type="chain" id="PRO_5016367919" description="Esterase" evidence="1">
    <location>
        <begin position="20"/>
        <end position="381"/>
    </location>
</feature>
<evidence type="ECO:0000313" key="3">
    <source>
        <dbReference type="Proteomes" id="UP000248703"/>
    </source>
</evidence>
<dbReference type="Pfam" id="PF00756">
    <property type="entry name" value="Esterase"/>
    <property type="match status" value="1"/>
</dbReference>
<dbReference type="PANTHER" id="PTHR48098:SF6">
    <property type="entry name" value="FERRI-BACILLIBACTIN ESTERASE BESA"/>
    <property type="match status" value="1"/>
</dbReference>
<dbReference type="EMBL" id="QLLO01000009">
    <property type="protein sequence ID" value="RAJ12144.1"/>
    <property type="molecule type" value="Genomic_DNA"/>
</dbReference>
<evidence type="ECO:0008006" key="4">
    <source>
        <dbReference type="Google" id="ProtNLM"/>
    </source>
</evidence>
<organism evidence="2 3">
    <name type="scientific">Olleya aquimaris</name>
    <dbReference type="NCBI Taxonomy" id="639310"/>
    <lineage>
        <taxon>Bacteria</taxon>
        <taxon>Pseudomonadati</taxon>
        <taxon>Bacteroidota</taxon>
        <taxon>Flavobacteriia</taxon>
        <taxon>Flavobacteriales</taxon>
        <taxon>Flavobacteriaceae</taxon>
    </lineage>
</organism>
<dbReference type="InterPro" id="IPR029058">
    <property type="entry name" value="AB_hydrolase_fold"/>
</dbReference>
<dbReference type="SUPFAM" id="SSF53474">
    <property type="entry name" value="alpha/beta-Hydrolases"/>
    <property type="match status" value="1"/>
</dbReference>
<reference evidence="2 3" key="1">
    <citation type="submission" date="2018-06" db="EMBL/GenBank/DDBJ databases">
        <title>Genomic Encyclopedia of Archaeal and Bacterial Type Strains, Phase II (KMG-II): from individual species to whole genera.</title>
        <authorList>
            <person name="Goeker M."/>
        </authorList>
    </citation>
    <scope>NUCLEOTIDE SEQUENCE [LARGE SCALE GENOMIC DNA]</scope>
    <source>
        <strain evidence="2 3">DSM 24464</strain>
    </source>
</reference>
<keyword evidence="1" id="KW-0732">Signal</keyword>
<dbReference type="InterPro" id="IPR011990">
    <property type="entry name" value="TPR-like_helical_dom_sf"/>
</dbReference>
<sequence>MKPILFLFVSLFFMQNISAQTIYKELNSEKLGETRQIKIQLPRNYDTSDKKYPVIYVFDADYLFEPVAGNVDYYAYWEDIPEAIVIGINQYGLRENDCYYSEQNSLPIETGAAFFEFVSMELVPFVNKTFRTENFKVAVGHGKTANFINYYLLKGIPLFQSYIVLSPDLAPDMADYLTEVFPKLEQKTFYYLATTTNDVANIQEKTEALSSSLKAIDNDNVLKTFDTFEGPSHYSLPAHAIPKALESIFFVFQPISKKEYKETILKLEGNPVEYLTDKYQMIEDLFGIEKPILINDFKAIEAAIKKNKKWEYFEDLGKLARKEYPDTLLGNYYLGRFYEETGEPKKAMKTYQSAYVLSEIAGITKDHVLELAEQIKADFGY</sequence>
<feature type="signal peptide" evidence="1">
    <location>
        <begin position="1"/>
        <end position="19"/>
    </location>
</feature>
<keyword evidence="3" id="KW-1185">Reference proteome</keyword>
<dbReference type="InterPro" id="IPR000801">
    <property type="entry name" value="Esterase-like"/>
</dbReference>
<comment type="caution">
    <text evidence="2">The sequence shown here is derived from an EMBL/GenBank/DDBJ whole genome shotgun (WGS) entry which is preliminary data.</text>
</comment>